<organism evidence="1 2">
    <name type="scientific">Acrobeloides nanus</name>
    <dbReference type="NCBI Taxonomy" id="290746"/>
    <lineage>
        <taxon>Eukaryota</taxon>
        <taxon>Metazoa</taxon>
        <taxon>Ecdysozoa</taxon>
        <taxon>Nematoda</taxon>
        <taxon>Chromadorea</taxon>
        <taxon>Rhabditida</taxon>
        <taxon>Tylenchina</taxon>
        <taxon>Cephalobomorpha</taxon>
        <taxon>Cephaloboidea</taxon>
        <taxon>Cephalobidae</taxon>
        <taxon>Acrobeloides</taxon>
    </lineage>
</organism>
<proteinExistence type="predicted"/>
<name>A0A914DJT1_9BILA</name>
<protein>
    <submittedName>
        <fullName evidence="2">Uncharacterized protein</fullName>
    </submittedName>
</protein>
<evidence type="ECO:0000313" key="2">
    <source>
        <dbReference type="WBParaSite" id="ACRNAN_scaffold283.g24748.t1"/>
    </source>
</evidence>
<reference evidence="2" key="1">
    <citation type="submission" date="2022-11" db="UniProtKB">
        <authorList>
            <consortium name="WormBaseParasite"/>
        </authorList>
    </citation>
    <scope>IDENTIFICATION</scope>
</reference>
<evidence type="ECO:0000313" key="1">
    <source>
        <dbReference type="Proteomes" id="UP000887540"/>
    </source>
</evidence>
<sequence length="68" mass="7716">MSKFHTLISIDNKIEFIRILVAQNAAYEVAPNIRMIGVASSAMEVFEIDTLRLRSGLEVILMFKTKCK</sequence>
<dbReference type="WBParaSite" id="ACRNAN_scaffold283.g24748.t1">
    <property type="protein sequence ID" value="ACRNAN_scaffold283.g24748.t1"/>
    <property type="gene ID" value="ACRNAN_scaffold283.g24748"/>
</dbReference>
<dbReference type="AlphaFoldDB" id="A0A914DJT1"/>
<dbReference type="Proteomes" id="UP000887540">
    <property type="component" value="Unplaced"/>
</dbReference>
<keyword evidence="1" id="KW-1185">Reference proteome</keyword>
<accession>A0A914DJT1</accession>